<keyword evidence="2" id="KW-0238">DNA-binding</keyword>
<name>A0A6L9MKF7_9HYPH</name>
<dbReference type="Gene3D" id="1.10.10.10">
    <property type="entry name" value="Winged helix-like DNA-binding domain superfamily/Winged helix DNA-binding domain"/>
    <property type="match status" value="1"/>
</dbReference>
<organism evidence="2 3">
    <name type="scientific">Aurantimonas aggregata</name>
    <dbReference type="NCBI Taxonomy" id="2047720"/>
    <lineage>
        <taxon>Bacteria</taxon>
        <taxon>Pseudomonadati</taxon>
        <taxon>Pseudomonadota</taxon>
        <taxon>Alphaproteobacteria</taxon>
        <taxon>Hyphomicrobiales</taxon>
        <taxon>Aurantimonadaceae</taxon>
        <taxon>Aurantimonas</taxon>
    </lineage>
</organism>
<gene>
    <name evidence="2" type="ORF">GTW51_14790</name>
</gene>
<dbReference type="PANTHER" id="PTHR33164">
    <property type="entry name" value="TRANSCRIPTIONAL REGULATOR, MARR FAMILY"/>
    <property type="match status" value="1"/>
</dbReference>
<dbReference type="AlphaFoldDB" id="A0A6L9MKF7"/>
<accession>A0A6L9MKF7</accession>
<dbReference type="EMBL" id="JAAAMJ010000012">
    <property type="protein sequence ID" value="NDV87970.1"/>
    <property type="molecule type" value="Genomic_DNA"/>
</dbReference>
<reference evidence="2 3" key="1">
    <citation type="submission" date="2020-01" db="EMBL/GenBank/DDBJ databases">
        <title>Genomes of bacteria type strains.</title>
        <authorList>
            <person name="Chen J."/>
            <person name="Zhu S."/>
            <person name="Chen J."/>
        </authorList>
    </citation>
    <scope>NUCLEOTIDE SEQUENCE [LARGE SCALE GENOMIC DNA]</scope>
    <source>
        <strain evidence="2 3">KCTC 52919</strain>
    </source>
</reference>
<evidence type="ECO:0000313" key="2">
    <source>
        <dbReference type="EMBL" id="NDV87970.1"/>
    </source>
</evidence>
<dbReference type="InterPro" id="IPR036390">
    <property type="entry name" value="WH_DNA-bd_sf"/>
</dbReference>
<dbReference type="InterPro" id="IPR036388">
    <property type="entry name" value="WH-like_DNA-bd_sf"/>
</dbReference>
<sequence>MMGMRLGEIGLHPGQDELLLTLNPDEPTRVSALSDTLRVRPSTVSRMLTRLALSGLVERVEDARDARRTVVRITPAGTEMQCRIREVWQRVENEFQEMPSRDGAEQDLGRIEEILSTRLRRFR</sequence>
<dbReference type="PROSITE" id="PS50995">
    <property type="entry name" value="HTH_MARR_2"/>
    <property type="match status" value="1"/>
</dbReference>
<proteinExistence type="predicted"/>
<dbReference type="GO" id="GO:0003700">
    <property type="term" value="F:DNA-binding transcription factor activity"/>
    <property type="evidence" value="ECO:0007669"/>
    <property type="project" value="InterPro"/>
</dbReference>
<protein>
    <submittedName>
        <fullName evidence="2">Winged helix DNA-binding protein</fullName>
    </submittedName>
</protein>
<dbReference type="SUPFAM" id="SSF46785">
    <property type="entry name" value="Winged helix' DNA-binding domain"/>
    <property type="match status" value="1"/>
</dbReference>
<comment type="caution">
    <text evidence="2">The sequence shown here is derived from an EMBL/GenBank/DDBJ whole genome shotgun (WGS) entry which is preliminary data.</text>
</comment>
<keyword evidence="3" id="KW-1185">Reference proteome</keyword>
<evidence type="ECO:0000313" key="3">
    <source>
        <dbReference type="Proteomes" id="UP000476332"/>
    </source>
</evidence>
<dbReference type="PANTHER" id="PTHR33164:SF43">
    <property type="entry name" value="HTH-TYPE TRANSCRIPTIONAL REPRESSOR YETL"/>
    <property type="match status" value="1"/>
</dbReference>
<evidence type="ECO:0000259" key="1">
    <source>
        <dbReference type="PROSITE" id="PS50995"/>
    </source>
</evidence>
<dbReference type="SMART" id="SM00347">
    <property type="entry name" value="HTH_MARR"/>
    <property type="match status" value="1"/>
</dbReference>
<dbReference type="Proteomes" id="UP000476332">
    <property type="component" value="Unassembled WGS sequence"/>
</dbReference>
<dbReference type="Pfam" id="PF13463">
    <property type="entry name" value="HTH_27"/>
    <property type="match status" value="1"/>
</dbReference>
<dbReference type="InterPro" id="IPR000835">
    <property type="entry name" value="HTH_MarR-typ"/>
</dbReference>
<feature type="domain" description="HTH marR-type" evidence="1">
    <location>
        <begin position="1"/>
        <end position="120"/>
    </location>
</feature>
<dbReference type="GO" id="GO:0006950">
    <property type="term" value="P:response to stress"/>
    <property type="evidence" value="ECO:0007669"/>
    <property type="project" value="TreeGrafter"/>
</dbReference>
<dbReference type="GO" id="GO:0003677">
    <property type="term" value="F:DNA binding"/>
    <property type="evidence" value="ECO:0007669"/>
    <property type="project" value="UniProtKB-KW"/>
</dbReference>
<dbReference type="InterPro" id="IPR039422">
    <property type="entry name" value="MarR/SlyA-like"/>
</dbReference>